<dbReference type="Pfam" id="PF25659">
    <property type="entry name" value="YohP"/>
    <property type="match status" value="1"/>
</dbReference>
<keyword evidence="1" id="KW-0812">Transmembrane</keyword>
<organism evidence="2 3">
    <name type="scientific">Stutzerimonas zhaodongensis</name>
    <dbReference type="NCBI Taxonomy" id="1176257"/>
    <lineage>
        <taxon>Bacteria</taxon>
        <taxon>Pseudomonadati</taxon>
        <taxon>Pseudomonadota</taxon>
        <taxon>Gammaproteobacteria</taxon>
        <taxon>Pseudomonadales</taxon>
        <taxon>Pseudomonadaceae</taxon>
        <taxon>Stutzerimonas</taxon>
    </lineage>
</organism>
<proteinExistence type="predicted"/>
<evidence type="ECO:0000313" key="3">
    <source>
        <dbReference type="Proteomes" id="UP000252554"/>
    </source>
</evidence>
<comment type="caution">
    <text evidence="2">The sequence shown here is derived from an EMBL/GenBank/DDBJ whole genome shotgun (WGS) entry which is preliminary data.</text>
</comment>
<dbReference type="AlphaFoldDB" id="A0A365PZC9"/>
<reference evidence="2 3" key="1">
    <citation type="submission" date="2018-06" db="EMBL/GenBank/DDBJ databases">
        <title>Whole genome sequencing of four bacterial strains from South Shetland trench revealing bio-synthetic gene clusters.</title>
        <authorList>
            <person name="Abdel-Mageed W.M."/>
            <person name="Lehri B."/>
            <person name="Jarmusch S.A."/>
            <person name="Miranda K."/>
            <person name="Goodfellow M."/>
            <person name="Jaspars M."/>
            <person name="Karlyshev A.V."/>
        </authorList>
    </citation>
    <scope>NUCLEOTIDE SEQUENCE [LARGE SCALE GENOMIC DNA]</scope>
    <source>
        <strain evidence="2 3">SST2</strain>
    </source>
</reference>
<dbReference type="Proteomes" id="UP000252554">
    <property type="component" value="Unassembled WGS sequence"/>
</dbReference>
<dbReference type="EMBL" id="QNTV01000001">
    <property type="protein sequence ID" value="RBA62305.1"/>
    <property type="molecule type" value="Genomic_DNA"/>
</dbReference>
<dbReference type="InterPro" id="IPR057715">
    <property type="entry name" value="YohP-like"/>
</dbReference>
<accession>A0A365PZC9</accession>
<sequence>MLKFLGSTVGIIFLIGLLVVIGLFALIF</sequence>
<keyword evidence="1" id="KW-0472">Membrane</keyword>
<evidence type="ECO:0000256" key="1">
    <source>
        <dbReference type="SAM" id="Phobius"/>
    </source>
</evidence>
<feature type="transmembrane region" description="Helical" evidence="1">
    <location>
        <begin position="6"/>
        <end position="27"/>
    </location>
</feature>
<keyword evidence="1" id="KW-1133">Transmembrane helix</keyword>
<evidence type="ECO:0000313" key="2">
    <source>
        <dbReference type="EMBL" id="RBA62305.1"/>
    </source>
</evidence>
<protein>
    <submittedName>
        <fullName evidence="2">Uncharacterized protein</fullName>
    </submittedName>
</protein>
<gene>
    <name evidence="2" type="ORF">DQ403_01575</name>
</gene>
<name>A0A365PZC9_9GAMM</name>